<dbReference type="Gene3D" id="3.40.50.300">
    <property type="entry name" value="P-loop containing nucleotide triphosphate hydrolases"/>
    <property type="match status" value="2"/>
</dbReference>
<feature type="domain" description="Helicase/UvrB N-terminal" evidence="2">
    <location>
        <begin position="246"/>
        <end position="422"/>
    </location>
</feature>
<evidence type="ECO:0000313" key="3">
    <source>
        <dbReference type="EMBL" id="WQJ52736.1"/>
    </source>
</evidence>
<dbReference type="InterPro" id="IPR027417">
    <property type="entry name" value="P-loop_NTPase"/>
</dbReference>
<keyword evidence="4" id="KW-1185">Reference proteome</keyword>
<proteinExistence type="predicted"/>
<sequence length="1431" mass="164403">MNTFIAQLVYNYFNKLNERMQQFTDHNKNIESLITTYLDEEEETDDTQEDIESSDNSELDNVHAGKGFSDNSILQTNTPIIYAFITKYAPNAIKIGYTVQGAEQRVAQWQKYYKDAKLLGWWTATAFNQAMQQVYFMDFSVHNRTRARGYSNLKDKENKFDYDEFIRLAKEDHIENVHVSSEFFMKYKDMNIKDSNEELNTQIIEDIITEIKDDISKGKDVGKLYSIDKTESVKKFYEKDPDDYENTPLQDQAIQKAIDAMNNGATDLLMAAVMRFGKTHTTYEIIRQKGIKYALVTSAKADVRTAWRDDINHINYIDDFCFIEFDGNYKVLVTEKDKTSGKLMQHGLQGNVIEERRNEGKTVIVFATLQDLSGKFEKVTDKQNDFDNALKLDRTIKNKHDYLFNNPPELIVIDETHYGSHSATNGKAIGLSASPDEYSETEIKEARKEAKDAELITKKIHAINAKYTLQCSGTPYYILASGEFADVYKNKEIISNVSFSDMLAARDAWIEENNSKDKEDRVDESKSPYFGIPNIIRFGMNLTSKCRNAIKKAKDFNSSLSELFANDGIKFTHEDAIVELMESIYGANNHKIPGFLDEDKIKRGEIFKHIIMVLPHINDCHLLKELMIKKNIINENERKIIVAVERRTKLSDTGLKMDPEAADSTTLNKTLNELENEGKRSVTLTVNRFLTGVSVPLWDAMFFMKDTKSPQEYDQAIFRLCTRRVVSVTDEDGNKTKICRKSNVYLIDFKIDRMYTMMVDSAISQCAAQGQTSAEAVKDVIVKNAEIMKTYSENVYDNNGQHILDKMHKINPDDLLKKYVTYNRERSIEDSIDLKQFGNFLNNADNLRFLQNFSEGKLNQKKVENGEGTDNMDFGFDAAMSGGNGNPGSGNGTKTGSKSEQKKQLESLQKKFINMLKKILYCCICLDEVPVDIDDFISKCQNDESCKKVCDDFGIDLDDVKNSIGQFKPGEKMQVNMLIYQIGQLLNDDKLKPIQRVSNAISKLGQLDKNEVVTGSDLVNKMLDKLGNRNMSGKSILEVNSKYGEFLIQIYERYGKEVANNVKLVASSDMTKNFIRKVLNILELDEQNLIELEDYNGNDMYDIKDFVEAPNEKILKYNKGMKFDCIVSNAPYDRGLHEKFEAKYFELCKGEIVWVAPNSWLNGKSKNKAICDSANKCYFNVESINGNSYFDAAIGSDLSIVFADMTKDSRIIIDGKIYNSIYDYTSYSNDNLLVYFKNKIEYLYKNDNFENYLKAVDGAKHWQLHRELNPQDSWWCIKVPAIRGNVSSNSGYMSDFYTLISNNKKELDEFIFGQYKDLSKKTKKGNKTLQYYFAFDNEQNAKGLLNYMMSDFCRICYYLIKVNANVFMGGEFAKIPWFNFSDPVFSKSPSEIDDYLFAKYIPEVDEETGITRDEIRKHIEELLPDYYNIRK</sequence>
<dbReference type="InterPro" id="IPR006935">
    <property type="entry name" value="Helicase/UvrB_N"/>
</dbReference>
<reference evidence="3 4" key="1">
    <citation type="submission" date="2023-11" db="EMBL/GenBank/DDBJ databases">
        <authorList>
            <person name="Cook R."/>
            <person name="Crisci M."/>
            <person name="Pye H."/>
            <person name="Adriaenssens E."/>
            <person name="Santini J."/>
        </authorList>
    </citation>
    <scope>NUCLEOTIDE SEQUENCE [LARGE SCALE GENOMIC DNA]</scope>
    <source>
        <strain evidence="3">Lak_Megaphage_RVC_JS4_GC31</strain>
    </source>
</reference>
<name>A0ABZ0Z231_9CAUD</name>
<evidence type="ECO:0000313" key="4">
    <source>
        <dbReference type="Proteomes" id="UP001349343"/>
    </source>
</evidence>
<dbReference type="EMBL" id="OR769222">
    <property type="protein sequence ID" value="WQJ52736.1"/>
    <property type="molecule type" value="Genomic_DNA"/>
</dbReference>
<dbReference type="Gene3D" id="3.40.50.150">
    <property type="entry name" value="Vaccinia Virus protein VP39"/>
    <property type="match status" value="1"/>
</dbReference>
<dbReference type="SUPFAM" id="SSF53335">
    <property type="entry name" value="S-adenosyl-L-methionine-dependent methyltransferases"/>
    <property type="match status" value="1"/>
</dbReference>
<organism evidence="3 4">
    <name type="scientific">phage Lak_Megaphage_RVC_JS4_GC31</name>
    <dbReference type="NCBI Taxonomy" id="3109228"/>
    <lineage>
        <taxon>Viruses</taxon>
        <taxon>Duplodnaviria</taxon>
        <taxon>Heunggongvirae</taxon>
        <taxon>Uroviricota</taxon>
        <taxon>Caudoviricetes</taxon>
        <taxon>Caudoviricetes code 15 clade</taxon>
    </lineage>
</organism>
<feature type="region of interest" description="Disordered" evidence="1">
    <location>
        <begin position="874"/>
        <end position="901"/>
    </location>
</feature>
<dbReference type="InterPro" id="IPR029063">
    <property type="entry name" value="SAM-dependent_MTases_sf"/>
</dbReference>
<feature type="region of interest" description="Disordered" evidence="1">
    <location>
        <begin position="40"/>
        <end position="59"/>
    </location>
</feature>
<evidence type="ECO:0000256" key="1">
    <source>
        <dbReference type="SAM" id="MobiDB-lite"/>
    </source>
</evidence>
<feature type="compositionally biased region" description="Acidic residues" evidence="1">
    <location>
        <begin position="40"/>
        <end position="58"/>
    </location>
</feature>
<protein>
    <recommendedName>
        <fullName evidence="2">Helicase/UvrB N-terminal domain-containing protein</fullName>
    </recommendedName>
</protein>
<dbReference type="Proteomes" id="UP001349343">
    <property type="component" value="Segment"/>
</dbReference>
<feature type="compositionally biased region" description="Gly residues" evidence="1">
    <location>
        <begin position="882"/>
        <end position="893"/>
    </location>
</feature>
<dbReference type="SUPFAM" id="SSF52540">
    <property type="entry name" value="P-loop containing nucleoside triphosphate hydrolases"/>
    <property type="match status" value="1"/>
</dbReference>
<dbReference type="Pfam" id="PF04851">
    <property type="entry name" value="ResIII"/>
    <property type="match status" value="1"/>
</dbReference>
<accession>A0ABZ0Z231</accession>
<evidence type="ECO:0000259" key="2">
    <source>
        <dbReference type="Pfam" id="PF04851"/>
    </source>
</evidence>